<evidence type="ECO:0000313" key="16">
    <source>
        <dbReference type="EMBL" id="CRY63627.1"/>
    </source>
</evidence>
<feature type="transmembrane region" description="Helical" evidence="12">
    <location>
        <begin position="301"/>
        <end position="326"/>
    </location>
</feature>
<dbReference type="PANTHER" id="PTHR30540">
    <property type="entry name" value="OSMOTIC STRESS POTASSIUM TRANSPORTER"/>
    <property type="match status" value="1"/>
</dbReference>
<dbReference type="HAMAP" id="MF_01522">
    <property type="entry name" value="Kup"/>
    <property type="match status" value="1"/>
</dbReference>
<dbReference type="PANTHER" id="PTHR30540:SF79">
    <property type="entry name" value="LOW AFFINITY POTASSIUM TRANSPORT SYSTEM PROTEIN KUP"/>
    <property type="match status" value="1"/>
</dbReference>
<evidence type="ECO:0000313" key="15">
    <source>
        <dbReference type="EMBL" id="CNI01524.1"/>
    </source>
</evidence>
<dbReference type="Proteomes" id="UP000044625">
    <property type="component" value="Unassembled WGS sequence"/>
</dbReference>
<keyword evidence="17" id="KW-1185">Reference proteome</keyword>
<reference evidence="15" key="2">
    <citation type="submission" date="2015-03" db="EMBL/GenBank/DDBJ databases">
        <authorList>
            <person name="Murphy D."/>
        </authorList>
    </citation>
    <scope>NUCLEOTIDE SEQUENCE [LARGE SCALE GENOMIC DNA]</scope>
    <source>
        <strain evidence="15">A125KOH2</strain>
    </source>
</reference>
<evidence type="ECO:0000259" key="14">
    <source>
        <dbReference type="Pfam" id="PF22776"/>
    </source>
</evidence>
<evidence type="ECO:0000256" key="1">
    <source>
        <dbReference type="ARBA" id="ARBA00004141"/>
    </source>
</evidence>
<dbReference type="InterPro" id="IPR053951">
    <property type="entry name" value="K_trans_N"/>
</dbReference>
<name>A0A0T9Q924_9GAMM</name>
<evidence type="ECO:0000256" key="9">
    <source>
        <dbReference type="ARBA" id="ARBA00022989"/>
    </source>
</evidence>
<evidence type="ECO:0000313" key="17">
    <source>
        <dbReference type="Proteomes" id="UP000044625"/>
    </source>
</evidence>
<keyword evidence="9 12" id="KW-1133">Transmembrane helix</keyword>
<keyword evidence="5 12" id="KW-0633">Potassium transport</keyword>
<dbReference type="AlphaFoldDB" id="A0A0T9Q924"/>
<keyword evidence="11 12" id="KW-0472">Membrane</keyword>
<comment type="catalytic activity">
    <reaction evidence="12">
        <text>K(+)(in) + H(+)(in) = K(+)(out) + H(+)(out)</text>
        <dbReference type="Rhea" id="RHEA:28490"/>
        <dbReference type="ChEBI" id="CHEBI:15378"/>
        <dbReference type="ChEBI" id="CHEBI:29103"/>
    </reaction>
</comment>
<evidence type="ECO:0000259" key="13">
    <source>
        <dbReference type="Pfam" id="PF02705"/>
    </source>
</evidence>
<evidence type="ECO:0000256" key="6">
    <source>
        <dbReference type="ARBA" id="ARBA00022692"/>
    </source>
</evidence>
<dbReference type="GO" id="GO:0015079">
    <property type="term" value="F:potassium ion transmembrane transporter activity"/>
    <property type="evidence" value="ECO:0007669"/>
    <property type="project" value="UniProtKB-UniRule"/>
</dbReference>
<organism evidence="15 18">
    <name type="scientific">Yersinia pekkanenii</name>
    <dbReference type="NCBI Taxonomy" id="1288385"/>
    <lineage>
        <taxon>Bacteria</taxon>
        <taxon>Pseudomonadati</taxon>
        <taxon>Pseudomonadota</taxon>
        <taxon>Gammaproteobacteria</taxon>
        <taxon>Enterobacterales</taxon>
        <taxon>Yersiniaceae</taxon>
        <taxon>Yersinia</taxon>
    </lineage>
</organism>
<keyword evidence="3 12" id="KW-0813">Transport</keyword>
<feature type="domain" description="K+ potassium transporter integral membrane" evidence="13">
    <location>
        <begin position="32"/>
        <end position="477"/>
    </location>
</feature>
<dbReference type="Pfam" id="PF02705">
    <property type="entry name" value="K_trans"/>
    <property type="match status" value="1"/>
</dbReference>
<feature type="transmembrane region" description="Helical" evidence="12">
    <location>
        <begin position="153"/>
        <end position="171"/>
    </location>
</feature>
<keyword evidence="10 12" id="KW-0406">Ion transport</keyword>
<dbReference type="InterPro" id="IPR023051">
    <property type="entry name" value="Kup"/>
</dbReference>
<dbReference type="InterPro" id="IPR003855">
    <property type="entry name" value="K+_transporter"/>
</dbReference>
<evidence type="ECO:0000256" key="4">
    <source>
        <dbReference type="ARBA" id="ARBA00022475"/>
    </source>
</evidence>
<evidence type="ECO:0000256" key="11">
    <source>
        <dbReference type="ARBA" id="ARBA00023136"/>
    </source>
</evidence>
<reference evidence="16 17" key="1">
    <citation type="submission" date="2015-03" db="EMBL/GenBank/DDBJ databases">
        <authorList>
            <consortium name="Pathogen Informatics"/>
            <person name="Murphy D."/>
        </authorList>
    </citation>
    <scope>NUCLEOTIDE SEQUENCE [LARGE SCALE GENOMIC DNA]</scope>
    <source>
        <strain evidence="16">Type strain: CIP110230</strain>
        <strain evidence="17">type strain: CIP110230</strain>
    </source>
</reference>
<dbReference type="GO" id="GO:0005886">
    <property type="term" value="C:plasma membrane"/>
    <property type="evidence" value="ECO:0007669"/>
    <property type="project" value="UniProtKB-SubCell"/>
</dbReference>
<proteinExistence type="inferred from homology"/>
<comment type="function">
    <text evidence="12">Responsible for the low-affinity transport of potassium into the cell. Likely operates as a K(+):H(+) symporter.</text>
</comment>
<evidence type="ECO:0000256" key="8">
    <source>
        <dbReference type="ARBA" id="ARBA00022958"/>
    </source>
</evidence>
<feature type="transmembrane region" description="Helical" evidence="12">
    <location>
        <begin position="258"/>
        <end position="281"/>
    </location>
</feature>
<dbReference type="GO" id="GO:0015293">
    <property type="term" value="F:symporter activity"/>
    <property type="evidence" value="ECO:0007669"/>
    <property type="project" value="UniProtKB-UniRule"/>
</dbReference>
<dbReference type="EMBL" id="CWJL01000001">
    <property type="protein sequence ID" value="CRY63627.1"/>
    <property type="molecule type" value="Genomic_DNA"/>
</dbReference>
<dbReference type="EMBL" id="CQAZ01000024">
    <property type="protein sequence ID" value="CNI01524.1"/>
    <property type="molecule type" value="Genomic_DNA"/>
</dbReference>
<keyword evidence="8 12" id="KW-0630">Potassium</keyword>
<reference evidence="18" key="3">
    <citation type="submission" date="2015-03" db="EMBL/GenBank/DDBJ databases">
        <authorList>
            <consortium name="Pathogen Informatics"/>
        </authorList>
    </citation>
    <scope>NUCLEOTIDE SEQUENCE [LARGE SCALE GENOMIC DNA]</scope>
    <source>
        <strain evidence="18">A125KOH2</strain>
    </source>
</reference>
<feature type="transmembrane region" description="Helical" evidence="12">
    <location>
        <begin position="437"/>
        <end position="454"/>
    </location>
</feature>
<evidence type="ECO:0000256" key="2">
    <source>
        <dbReference type="ARBA" id="ARBA00007019"/>
    </source>
</evidence>
<gene>
    <name evidence="12" type="primary">kup</name>
    <name evidence="15" type="ORF">ERS008529_02811</name>
    <name evidence="16" type="ORF">ERS137968_00326</name>
</gene>
<feature type="transmembrane region" description="Helical" evidence="12">
    <location>
        <begin position="183"/>
        <end position="203"/>
    </location>
</feature>
<dbReference type="InterPro" id="IPR053952">
    <property type="entry name" value="K_trans_C"/>
</dbReference>
<accession>A0A0T9Q924</accession>
<feature type="domain" description="K+ potassium transporter C-terminal" evidence="14">
    <location>
        <begin position="488"/>
        <end position="637"/>
    </location>
</feature>
<keyword evidence="4 12" id="KW-1003">Cell membrane</keyword>
<comment type="subcellular location">
    <subcellularLocation>
        <location evidence="12">Cell membrane</location>
        <topology evidence="12">Multi-pass membrane protein</topology>
    </subcellularLocation>
    <subcellularLocation>
        <location evidence="1">Membrane</location>
        <topology evidence="1">Multi-pass membrane protein</topology>
    </subcellularLocation>
</comment>
<feature type="transmembrane region" description="Helical" evidence="12">
    <location>
        <begin position="377"/>
        <end position="399"/>
    </location>
</feature>
<protein>
    <recommendedName>
        <fullName evidence="12">Low affinity potassium transport system protein Kup</fullName>
    </recommendedName>
    <alternativeName>
        <fullName evidence="12">Kup system potassium uptake protein</fullName>
    </alternativeName>
</protein>
<feature type="transmembrane region" description="Helical" evidence="12">
    <location>
        <begin position="115"/>
        <end position="133"/>
    </location>
</feature>
<dbReference type="Proteomes" id="UP000045840">
    <property type="component" value="Unassembled WGS sequence"/>
</dbReference>
<evidence type="ECO:0000256" key="12">
    <source>
        <dbReference type="HAMAP-Rule" id="MF_01522"/>
    </source>
</evidence>
<evidence type="ECO:0000256" key="7">
    <source>
        <dbReference type="ARBA" id="ARBA00022847"/>
    </source>
</evidence>
<evidence type="ECO:0000256" key="10">
    <source>
        <dbReference type="ARBA" id="ARBA00023065"/>
    </source>
</evidence>
<evidence type="ECO:0000256" key="3">
    <source>
        <dbReference type="ARBA" id="ARBA00022448"/>
    </source>
</evidence>
<keyword evidence="6 12" id="KW-0812">Transmembrane</keyword>
<dbReference type="Pfam" id="PF22776">
    <property type="entry name" value="K_trans_C"/>
    <property type="match status" value="1"/>
</dbReference>
<sequence>MNKMTGARDKMALVANGVAVQKSPGGIMLAGGALGVVFGDIGTSPLYTLKTVLLLSGNNPTPAVILGLLSLIIWTLILVTSVKYAVFAMRIDNHGEGGIMALMSLLARKGKGHHWVVLAALLGAALIYGDGAITPAISVLSALEGLNIVIPQAHPYILPATVVILVALFAVQPFGTAKIGKVFGPIMALWFLVIAGLGIWGIVQHPAVLLAINPYYGITFLLSNGFVSFLVLGGVFLCVTGAEALYADMGHFGKKPIWMAWFGLVFPSLLLNYAGQSALILAGADLTHNIFFRLCPPMMQIPLVILATLATIIASQAIITGAFSMTRQAIQLGWLPRLRIKQTAAESYGQIYIGTINWLLMIVTVCLAVFFKSSENLAAAYGIAVSLTMLMTSGLLFVAMRKIWRWNLLASVSVAGGFLIIDASFLIANLIKVLEGGYIPLLLAAVVCTVMLVWHRGVKATSLAISEKVVGIDEFFTKIRAKNIPRVPGSAVFLTRTQNDIPPVMRWHVARNRALQQKVLSLTIDILNVPRVDPAERLVIIEQAPDYWRGTALYGFMERPHIPELLQSIVKMNCPFELDDITYYLGHETIVGREDGSGLPAWQRSSFAFMVRNCTHVTDYYHLPGDQVVEISRRIAI</sequence>
<feature type="transmembrane region" description="Helical" evidence="12">
    <location>
        <begin position="215"/>
        <end position="246"/>
    </location>
</feature>
<evidence type="ECO:0000313" key="18">
    <source>
        <dbReference type="Proteomes" id="UP000045840"/>
    </source>
</evidence>
<evidence type="ECO:0000256" key="5">
    <source>
        <dbReference type="ARBA" id="ARBA00022538"/>
    </source>
</evidence>
<feature type="transmembrane region" description="Helical" evidence="12">
    <location>
        <begin position="347"/>
        <end position="371"/>
    </location>
</feature>
<keyword evidence="7 12" id="KW-0769">Symport</keyword>
<comment type="similarity">
    <text evidence="2 12">Belongs to the HAK/KUP transporter (TC 2.A.72) family.</text>
</comment>
<feature type="transmembrane region" description="Helical" evidence="12">
    <location>
        <begin position="63"/>
        <end position="86"/>
    </location>
</feature>
<feature type="transmembrane region" description="Helical" evidence="12">
    <location>
        <begin position="406"/>
        <end position="431"/>
    </location>
</feature>